<dbReference type="HOGENOM" id="CLU_114845_1_0_9"/>
<dbReference type="InterPro" id="IPR029039">
    <property type="entry name" value="Flavoprotein-like_sf"/>
</dbReference>
<dbReference type="EMBL" id="AEEL01000002">
    <property type="protein sequence ID" value="EFM28379.1"/>
    <property type="molecule type" value="Genomic_DNA"/>
</dbReference>
<dbReference type="Pfam" id="PF07972">
    <property type="entry name" value="Flavodoxin_NdrI"/>
    <property type="match status" value="1"/>
</dbReference>
<evidence type="ECO:0000256" key="1">
    <source>
        <dbReference type="ARBA" id="ARBA00017129"/>
    </source>
</evidence>
<sequence length="162" mass="18124">MVIMSQEKRLAPLSIVYISLSGNTQSFVKRLTEHLLNHYSLDTQTINIKELNHETFPITTPFVAVLPTYLEGGNGIDSGDVEILTNPLGDFIAAHDNYKHCFGIIGSGNRNFNEQYCLTAKQYAKRFGFPMLGDFELRGTSSDIERLAEIIVKQHQGFANPS</sequence>
<dbReference type="GO" id="GO:0010181">
    <property type="term" value="F:FMN binding"/>
    <property type="evidence" value="ECO:0007669"/>
    <property type="project" value="InterPro"/>
</dbReference>
<evidence type="ECO:0000313" key="2">
    <source>
        <dbReference type="EMBL" id="EFM28379.1"/>
    </source>
</evidence>
<dbReference type="PANTHER" id="PTHR37297">
    <property type="entry name" value="PROTEIN NRDI"/>
    <property type="match status" value="1"/>
</dbReference>
<dbReference type="PANTHER" id="PTHR37297:SF1">
    <property type="entry name" value="PROTEIN NRDI"/>
    <property type="match status" value="1"/>
</dbReference>
<organism evidence="2 3">
    <name type="scientific">Streptococcus equinus ATCC 700338</name>
    <dbReference type="NCBI Taxonomy" id="864569"/>
    <lineage>
        <taxon>Bacteria</taxon>
        <taxon>Bacillati</taxon>
        <taxon>Bacillota</taxon>
        <taxon>Bacilli</taxon>
        <taxon>Lactobacillales</taxon>
        <taxon>Streptococcaceae</taxon>
        <taxon>Streptococcus</taxon>
    </lineage>
</organism>
<comment type="caution">
    <text evidence="2">The sequence shown here is derived from an EMBL/GenBank/DDBJ whole genome shotgun (WGS) entry which is preliminary data.</text>
</comment>
<dbReference type="Gene3D" id="3.40.50.360">
    <property type="match status" value="1"/>
</dbReference>
<gene>
    <name evidence="2" type="primary">nrdI</name>
    <name evidence="2" type="ORF">HMPREF9319_0128</name>
</gene>
<dbReference type="Proteomes" id="UP000004290">
    <property type="component" value="Unassembled WGS sequence"/>
</dbReference>
<name>E0PBA5_STREI</name>
<dbReference type="NCBIfam" id="NF002714">
    <property type="entry name" value="PRK02551.1"/>
    <property type="match status" value="1"/>
</dbReference>
<keyword evidence="3" id="KW-1185">Reference proteome</keyword>
<protein>
    <recommendedName>
        <fullName evidence="1">Putative NrdI-like protein</fullName>
    </recommendedName>
</protein>
<dbReference type="SUPFAM" id="SSF52218">
    <property type="entry name" value="Flavoproteins"/>
    <property type="match status" value="1"/>
</dbReference>
<accession>E0PBA5</accession>
<evidence type="ECO:0000313" key="3">
    <source>
        <dbReference type="Proteomes" id="UP000004290"/>
    </source>
</evidence>
<dbReference type="InterPro" id="IPR004465">
    <property type="entry name" value="RNR_NrdI"/>
</dbReference>
<proteinExistence type="predicted"/>
<dbReference type="AlphaFoldDB" id="E0PBA5"/>
<dbReference type="PIRSF" id="PIRSF005087">
    <property type="entry name" value="NrdI"/>
    <property type="match status" value="1"/>
</dbReference>
<reference evidence="2 3" key="1">
    <citation type="submission" date="2010-07" db="EMBL/GenBank/DDBJ databases">
        <authorList>
            <person name="Muzny D."/>
            <person name="Qin X."/>
            <person name="Deng J."/>
            <person name="Jiang H."/>
            <person name="Liu Y."/>
            <person name="Qu J."/>
            <person name="Song X.-Z."/>
            <person name="Zhang L."/>
            <person name="Thornton R."/>
            <person name="Coyle M."/>
            <person name="Francisco L."/>
            <person name="Jackson L."/>
            <person name="Javaid M."/>
            <person name="Korchina V."/>
            <person name="Kovar C."/>
            <person name="Mata R."/>
            <person name="Mathew T."/>
            <person name="Ngo R."/>
            <person name="Nguyen L."/>
            <person name="Nguyen N."/>
            <person name="Okwuonu G."/>
            <person name="Ongeri F."/>
            <person name="Pham C."/>
            <person name="Simmons D."/>
            <person name="Wilczek-Boney K."/>
            <person name="Hale W."/>
            <person name="Jakkamsetti A."/>
            <person name="Pham P."/>
            <person name="Ruth R."/>
            <person name="San Lucas F."/>
            <person name="Warren J."/>
            <person name="Zhang J."/>
            <person name="Zhao Z."/>
            <person name="Zhou C."/>
            <person name="Zhu D."/>
            <person name="Lee S."/>
            <person name="Bess C."/>
            <person name="Blankenburg K."/>
            <person name="Forbes L."/>
            <person name="Fu Q."/>
            <person name="Gubbala S."/>
            <person name="Hirani K."/>
            <person name="Jayaseelan J.C."/>
            <person name="Lara F."/>
            <person name="Munidasa M."/>
            <person name="Palculict T."/>
            <person name="Patil S."/>
            <person name="Pu L.-L."/>
            <person name="Saada N."/>
            <person name="Tang L."/>
            <person name="Weissenberger G."/>
            <person name="Zhu Y."/>
            <person name="Hemphill L."/>
            <person name="Shang Y."/>
            <person name="Youmans B."/>
            <person name="Ayvaz T."/>
            <person name="Ross M."/>
            <person name="Santibanez J."/>
            <person name="Aqrawi P."/>
            <person name="Gross S."/>
            <person name="Joshi V."/>
            <person name="Fowler G."/>
            <person name="Nazareth L."/>
            <person name="Reid J."/>
            <person name="Worley K."/>
            <person name="Petrosino J."/>
            <person name="Highlander S."/>
            <person name="Gibbs R."/>
        </authorList>
    </citation>
    <scope>NUCLEOTIDE SEQUENCE [LARGE SCALE GENOMIC DNA]</scope>
    <source>
        <strain evidence="2 3">ATCC 700338</strain>
    </source>
</reference>